<proteinExistence type="predicted"/>
<dbReference type="AlphaFoldDB" id="A0A081BW78"/>
<dbReference type="PANTHER" id="PTHR22916:SF3">
    <property type="entry name" value="UDP-GLCNAC:BETAGAL BETA-1,3-N-ACETYLGLUCOSAMINYLTRANSFERASE-LIKE PROTEIN 1"/>
    <property type="match status" value="1"/>
</dbReference>
<reference evidence="2" key="1">
    <citation type="journal article" date="2015" name="PeerJ">
        <title>First genomic representation of candidate bacterial phylum KSB3 points to enhanced environmental sensing as a trigger of wastewater bulking.</title>
        <authorList>
            <person name="Sekiguchi Y."/>
            <person name="Ohashi A."/>
            <person name="Parks D.H."/>
            <person name="Yamauchi T."/>
            <person name="Tyson G.W."/>
            <person name="Hugenholtz P."/>
        </authorList>
    </citation>
    <scope>NUCLEOTIDE SEQUENCE [LARGE SCALE GENOMIC DNA]</scope>
</reference>
<organism evidence="2">
    <name type="scientific">Vecturithrix granuli</name>
    <dbReference type="NCBI Taxonomy" id="1499967"/>
    <lineage>
        <taxon>Bacteria</taxon>
        <taxon>Candidatus Moduliflexota</taxon>
        <taxon>Candidatus Vecturitrichia</taxon>
        <taxon>Candidatus Vecturitrichales</taxon>
        <taxon>Candidatus Vecturitrichaceae</taxon>
        <taxon>Candidatus Vecturithrix</taxon>
    </lineage>
</organism>
<gene>
    <name evidence="2" type="ORF">U27_03545</name>
</gene>
<sequence length="315" mass="36337">MTQIYPITAEPILSIVVPVYNGAKYIRDTLESLVSLAQLVDCEVIFQNALSTDGTTEILDEFCGNRQRWFHYNEKDAGQSDAINKGISRAIGRWVTWLCADDILLPSVAEMLREAEQVGADVVYGDGIFILPQGITPAIGTETCLPGDLAKKRLLIQQPGTCILRKVWQAAGGVNIDLNWLMDYDLFLRLESMNMRFYRAKHFVAIARLHKDAKTSSGSIKRLFEVWSILFRSHVRRPEYFRLKPYLVYLFEYVIKHLEARDLKLEGRMKMKTLPLLHQYFWKLAMPEEEADIQQRFQKIYQELANYLNRLAAIP</sequence>
<name>A0A081BW78_VECG1</name>
<dbReference type="STRING" id="1499967.U27_03545"/>
<dbReference type="Gene3D" id="3.90.550.10">
    <property type="entry name" value="Spore Coat Polysaccharide Biosynthesis Protein SpsA, Chain A"/>
    <property type="match status" value="1"/>
</dbReference>
<dbReference type="InterPro" id="IPR001173">
    <property type="entry name" value="Glyco_trans_2-like"/>
</dbReference>
<accession>A0A081BW78</accession>
<keyword evidence="2" id="KW-0808">Transferase</keyword>
<dbReference type="Proteomes" id="UP000030661">
    <property type="component" value="Unassembled WGS sequence"/>
</dbReference>
<protein>
    <submittedName>
        <fullName evidence="2">Glycosyl transferase family 2</fullName>
    </submittedName>
</protein>
<dbReference type="HOGENOM" id="CLU_846882_0_0_0"/>
<feature type="domain" description="Glycosyltransferase 2-like" evidence="1">
    <location>
        <begin position="14"/>
        <end position="126"/>
    </location>
</feature>
<dbReference type="GO" id="GO:0016758">
    <property type="term" value="F:hexosyltransferase activity"/>
    <property type="evidence" value="ECO:0007669"/>
    <property type="project" value="UniProtKB-ARBA"/>
</dbReference>
<evidence type="ECO:0000259" key="1">
    <source>
        <dbReference type="Pfam" id="PF00535"/>
    </source>
</evidence>
<dbReference type="Pfam" id="PF00535">
    <property type="entry name" value="Glycos_transf_2"/>
    <property type="match status" value="1"/>
</dbReference>
<dbReference type="PANTHER" id="PTHR22916">
    <property type="entry name" value="GLYCOSYLTRANSFERASE"/>
    <property type="match status" value="1"/>
</dbReference>
<dbReference type="eggNOG" id="COG1216">
    <property type="taxonomic scope" value="Bacteria"/>
</dbReference>
<evidence type="ECO:0000313" key="2">
    <source>
        <dbReference type="EMBL" id="GAK56583.1"/>
    </source>
</evidence>
<dbReference type="InterPro" id="IPR029044">
    <property type="entry name" value="Nucleotide-diphossugar_trans"/>
</dbReference>
<dbReference type="EMBL" id="DF820465">
    <property type="protein sequence ID" value="GAK56583.1"/>
    <property type="molecule type" value="Genomic_DNA"/>
</dbReference>
<dbReference type="SUPFAM" id="SSF53448">
    <property type="entry name" value="Nucleotide-diphospho-sugar transferases"/>
    <property type="match status" value="1"/>
</dbReference>
<keyword evidence="3" id="KW-1185">Reference proteome</keyword>
<evidence type="ECO:0000313" key="3">
    <source>
        <dbReference type="Proteomes" id="UP000030661"/>
    </source>
</evidence>